<dbReference type="RefSeq" id="WP_192375089.1">
    <property type="nucleotide sequence ID" value="NZ_CAJHIV010000001.1"/>
</dbReference>
<name>A0ABR9D0Z1_9GAMM</name>
<evidence type="ECO:0000313" key="2">
    <source>
        <dbReference type="Proteomes" id="UP000652176"/>
    </source>
</evidence>
<evidence type="ECO:0008006" key="3">
    <source>
        <dbReference type="Google" id="ProtNLM"/>
    </source>
</evidence>
<protein>
    <recommendedName>
        <fullName evidence="3">SnoaL-like domain-containing protein</fullName>
    </recommendedName>
</protein>
<evidence type="ECO:0000313" key="1">
    <source>
        <dbReference type="EMBL" id="MBD9356762.1"/>
    </source>
</evidence>
<organism evidence="1 2">
    <name type="scientific">Methylomonas albis</name>
    <dbReference type="NCBI Taxonomy" id="1854563"/>
    <lineage>
        <taxon>Bacteria</taxon>
        <taxon>Pseudomonadati</taxon>
        <taxon>Pseudomonadota</taxon>
        <taxon>Gammaproteobacteria</taxon>
        <taxon>Methylococcales</taxon>
        <taxon>Methylococcaceae</taxon>
        <taxon>Methylomonas</taxon>
    </lineage>
</organism>
<gene>
    <name evidence="1" type="ORF">IE877_12860</name>
</gene>
<proteinExistence type="predicted"/>
<reference evidence="1 2" key="1">
    <citation type="submission" date="2020-09" db="EMBL/GenBank/DDBJ databases">
        <title>Methylomonas albis sp. nov. and Methylomonas fluvii sp. nov.: Two cold-adapted methanotrophs from the River Elbe and an amended description of Methylovulum psychrotolerans strain Eb1.</title>
        <authorList>
            <person name="Bussmann I.K."/>
            <person name="Klings K.-W."/>
            <person name="Warnstedt J."/>
            <person name="Hoppert M."/>
            <person name="Saborowski A."/>
            <person name="Horn F."/>
            <person name="Liebner S."/>
        </authorList>
    </citation>
    <scope>NUCLEOTIDE SEQUENCE [LARGE SCALE GENOMIC DNA]</scope>
    <source>
        <strain evidence="1 2">EbA</strain>
    </source>
</reference>
<dbReference type="EMBL" id="JACXSS010000001">
    <property type="protein sequence ID" value="MBD9356762.1"/>
    <property type="molecule type" value="Genomic_DNA"/>
</dbReference>
<accession>A0ABR9D0Z1</accession>
<comment type="caution">
    <text evidence="1">The sequence shown here is derived from an EMBL/GenBank/DDBJ whole genome shotgun (WGS) entry which is preliminary data.</text>
</comment>
<sequence length="134" mass="15664">MYISIGEIGEDIEKNGHIRKAWSECQREGGRQRRCDIEFRIRYRKSFVGFRSEVELAMTRWMTVPRARALTAKLELGLKKWHREIADLNYQEAAPLRIFGAFVYRGADSTWRIVDVSLSTYMLFSRAQIDSGAR</sequence>
<keyword evidence="2" id="KW-1185">Reference proteome</keyword>
<dbReference type="Proteomes" id="UP000652176">
    <property type="component" value="Unassembled WGS sequence"/>
</dbReference>